<organism evidence="1 2">
    <name type="scientific">Colletotrichum kahawae</name>
    <name type="common">Coffee berry disease fungus</name>
    <dbReference type="NCBI Taxonomy" id="34407"/>
    <lineage>
        <taxon>Eukaryota</taxon>
        <taxon>Fungi</taxon>
        <taxon>Dikarya</taxon>
        <taxon>Ascomycota</taxon>
        <taxon>Pezizomycotina</taxon>
        <taxon>Sordariomycetes</taxon>
        <taxon>Hypocreomycetidae</taxon>
        <taxon>Glomerellales</taxon>
        <taxon>Glomerellaceae</taxon>
        <taxon>Colletotrichum</taxon>
        <taxon>Colletotrichum gloeosporioides species complex</taxon>
    </lineage>
</organism>
<evidence type="ECO:0000313" key="2">
    <source>
        <dbReference type="Proteomes" id="UP001281614"/>
    </source>
</evidence>
<comment type="caution">
    <text evidence="1">The sequence shown here is derived from an EMBL/GenBank/DDBJ whole genome shotgun (WGS) entry which is preliminary data.</text>
</comment>
<gene>
    <name evidence="1" type="ORF">CKAH01_12006</name>
</gene>
<keyword evidence="2" id="KW-1185">Reference proteome</keyword>
<dbReference type="EMBL" id="VYYT01000017">
    <property type="protein sequence ID" value="KAK2777623.1"/>
    <property type="molecule type" value="Genomic_DNA"/>
</dbReference>
<protein>
    <submittedName>
        <fullName evidence="1">Uncharacterized protein</fullName>
    </submittedName>
</protein>
<proteinExistence type="predicted"/>
<name>A0AAD9YVG2_COLKA</name>
<reference evidence="1" key="1">
    <citation type="submission" date="2023-02" db="EMBL/GenBank/DDBJ databases">
        <title>Colletotrichum kahawae CIFC_Que2 genome sequencing and assembly.</title>
        <authorList>
            <person name="Baroncelli R."/>
        </authorList>
    </citation>
    <scope>NUCLEOTIDE SEQUENCE</scope>
    <source>
        <strain evidence="1">CIFC_Que2</strain>
    </source>
</reference>
<evidence type="ECO:0000313" key="1">
    <source>
        <dbReference type="EMBL" id="KAK2777623.1"/>
    </source>
</evidence>
<dbReference type="Proteomes" id="UP001281614">
    <property type="component" value="Unassembled WGS sequence"/>
</dbReference>
<dbReference type="AlphaFoldDB" id="A0AAD9YVG2"/>
<sequence length="211" mass="22461">MTDQVGFGVQADVVSTASLSHMLTGRVLKALSDGGVDTYAIAAAFWLGAKMPVRPTLSDTVHSHVSRRRGMQSVLSKALSIGWGHSVPVVEMTRTRAGTNALLVIGALSTGTPAFQAAQCFSELLSAYGLEAEMLPTVDVLKGLVTYLAPFVHDLGFSKVLQHVDNTASRHFKISCGSGRRDKAEDEEYRCNKSLGRLQKLGDAGSLAKAV</sequence>
<accession>A0AAD9YVG2</accession>